<reference evidence="2 3" key="1">
    <citation type="journal article" date="2016" name="DNA Res.">
        <title>The draft genome of MD-2 pineapple using hybrid error correction of long reads.</title>
        <authorList>
            <person name="Redwan R.M."/>
            <person name="Saidin A."/>
            <person name="Kumar S.V."/>
        </authorList>
    </citation>
    <scope>NUCLEOTIDE SEQUENCE [LARGE SCALE GENOMIC DNA]</scope>
    <source>
        <strain evidence="3">cv. MD2</strain>
        <tissue evidence="2">Leaf</tissue>
    </source>
</reference>
<gene>
    <name evidence="2" type="ORF">ACMD2_19200</name>
</gene>
<dbReference type="GO" id="GO:0003676">
    <property type="term" value="F:nucleic acid binding"/>
    <property type="evidence" value="ECO:0007669"/>
    <property type="project" value="InterPro"/>
</dbReference>
<dbReference type="InterPro" id="IPR036397">
    <property type="entry name" value="RNaseH_sf"/>
</dbReference>
<evidence type="ECO:0000313" key="3">
    <source>
        <dbReference type="Proteomes" id="UP000092600"/>
    </source>
</evidence>
<dbReference type="InterPro" id="IPR053151">
    <property type="entry name" value="RNase_H-like"/>
</dbReference>
<dbReference type="CDD" id="cd06222">
    <property type="entry name" value="RNase_H_like"/>
    <property type="match status" value="1"/>
</dbReference>
<dbReference type="Proteomes" id="UP000092600">
    <property type="component" value="Unassembled WGS sequence"/>
</dbReference>
<dbReference type="InterPro" id="IPR002156">
    <property type="entry name" value="RNaseH_domain"/>
</dbReference>
<dbReference type="PANTHER" id="PTHR47723">
    <property type="entry name" value="OS05G0353850 PROTEIN"/>
    <property type="match status" value="1"/>
</dbReference>
<dbReference type="SUPFAM" id="SSF53098">
    <property type="entry name" value="Ribonuclease H-like"/>
    <property type="match status" value="1"/>
</dbReference>
<name>A0A199V8U6_ANACO</name>
<sequence>MVPGLLTALMNPGFEMGRVAGSCTWRKPEIGCIKLNFDGASKYGTNNASIGGVFRNHEGIFLLGYAERIGKATSSVAELVAAKRGIELALMNSWLDLRIEGDAKAVVDLITNEMKLRSKEDLRHVRDISAMISQLNDFNASHIYREGNKVADKLAKLGYKMPKPRIWRDVPPNEVLCFLRHDADVQIKEARYNTQSTSKGARGIDLLLYKCRDNELRRCEEQARERPGSNASLSAALMTVTNSIEFTPVVREVSSALHSIMSLIMYLWV</sequence>
<dbReference type="STRING" id="4615.A0A199V8U6"/>
<evidence type="ECO:0000259" key="1">
    <source>
        <dbReference type="Pfam" id="PF13456"/>
    </source>
</evidence>
<dbReference type="PANTHER" id="PTHR47723:SF19">
    <property type="entry name" value="POLYNUCLEOTIDYL TRANSFERASE, RIBONUCLEASE H-LIKE SUPERFAMILY PROTEIN"/>
    <property type="match status" value="1"/>
</dbReference>
<dbReference type="InterPro" id="IPR044730">
    <property type="entry name" value="RNase_H-like_dom_plant"/>
</dbReference>
<dbReference type="GO" id="GO:0004523">
    <property type="term" value="F:RNA-DNA hybrid ribonuclease activity"/>
    <property type="evidence" value="ECO:0007669"/>
    <property type="project" value="InterPro"/>
</dbReference>
<protein>
    <submittedName>
        <fullName evidence="2">Putative ribonuclease H protein</fullName>
    </submittedName>
</protein>
<dbReference type="AlphaFoldDB" id="A0A199V8U6"/>
<dbReference type="Pfam" id="PF13456">
    <property type="entry name" value="RVT_3"/>
    <property type="match status" value="1"/>
</dbReference>
<dbReference type="Gene3D" id="3.30.420.10">
    <property type="entry name" value="Ribonuclease H-like superfamily/Ribonuclease H"/>
    <property type="match status" value="1"/>
</dbReference>
<evidence type="ECO:0000313" key="2">
    <source>
        <dbReference type="EMBL" id="OAY73504.1"/>
    </source>
</evidence>
<dbReference type="EMBL" id="LSRQ01002674">
    <property type="protein sequence ID" value="OAY73504.1"/>
    <property type="molecule type" value="Genomic_DNA"/>
</dbReference>
<comment type="caution">
    <text evidence="2">The sequence shown here is derived from an EMBL/GenBank/DDBJ whole genome shotgun (WGS) entry which is preliminary data.</text>
</comment>
<dbReference type="InterPro" id="IPR012337">
    <property type="entry name" value="RNaseH-like_sf"/>
</dbReference>
<feature type="domain" description="RNase H type-1" evidence="1">
    <location>
        <begin position="36"/>
        <end position="157"/>
    </location>
</feature>
<organism evidence="2 3">
    <name type="scientific">Ananas comosus</name>
    <name type="common">Pineapple</name>
    <name type="synonym">Ananas ananas</name>
    <dbReference type="NCBI Taxonomy" id="4615"/>
    <lineage>
        <taxon>Eukaryota</taxon>
        <taxon>Viridiplantae</taxon>
        <taxon>Streptophyta</taxon>
        <taxon>Embryophyta</taxon>
        <taxon>Tracheophyta</taxon>
        <taxon>Spermatophyta</taxon>
        <taxon>Magnoliopsida</taxon>
        <taxon>Liliopsida</taxon>
        <taxon>Poales</taxon>
        <taxon>Bromeliaceae</taxon>
        <taxon>Bromelioideae</taxon>
        <taxon>Ananas</taxon>
    </lineage>
</organism>
<proteinExistence type="predicted"/>
<accession>A0A199V8U6</accession>